<dbReference type="OrthoDB" id="9796589at2"/>
<dbReference type="PANTHER" id="PTHR43664">
    <property type="entry name" value="MONOAMINE OXIDASE-RELATED"/>
    <property type="match status" value="1"/>
</dbReference>
<dbReference type="Gene3D" id="3.10.129.10">
    <property type="entry name" value="Hotdog Thioesterase"/>
    <property type="match status" value="1"/>
</dbReference>
<organism evidence="3 4">
    <name type="scientific">Amycolatopsis acidicola</name>
    <dbReference type="NCBI Taxonomy" id="2596893"/>
    <lineage>
        <taxon>Bacteria</taxon>
        <taxon>Bacillati</taxon>
        <taxon>Actinomycetota</taxon>
        <taxon>Actinomycetes</taxon>
        <taxon>Pseudonocardiales</taxon>
        <taxon>Pseudonocardiaceae</taxon>
        <taxon>Amycolatopsis</taxon>
    </lineage>
</organism>
<dbReference type="SUPFAM" id="SSF54637">
    <property type="entry name" value="Thioesterase/thiol ester dehydrase-isomerase"/>
    <property type="match status" value="1"/>
</dbReference>
<dbReference type="Proteomes" id="UP000319769">
    <property type="component" value="Unassembled WGS sequence"/>
</dbReference>
<evidence type="ECO:0000313" key="4">
    <source>
        <dbReference type="Proteomes" id="UP000319769"/>
    </source>
</evidence>
<evidence type="ECO:0000256" key="1">
    <source>
        <dbReference type="ARBA" id="ARBA00005254"/>
    </source>
</evidence>
<evidence type="ECO:0000259" key="2">
    <source>
        <dbReference type="Pfam" id="PF01575"/>
    </source>
</evidence>
<protein>
    <submittedName>
        <fullName evidence="3">Dehydratase</fullName>
    </submittedName>
</protein>
<dbReference type="EMBL" id="VMNW02000010">
    <property type="protein sequence ID" value="KAA9163311.1"/>
    <property type="molecule type" value="Genomic_DNA"/>
</dbReference>
<comment type="caution">
    <text evidence="3">The sequence shown here is derived from an EMBL/GenBank/DDBJ whole genome shotgun (WGS) entry which is preliminary data.</text>
</comment>
<keyword evidence="4" id="KW-1185">Reference proteome</keyword>
<name>A0A5N0VEQ1_9PSEU</name>
<dbReference type="AlphaFoldDB" id="A0A5N0VEQ1"/>
<proteinExistence type="inferred from homology"/>
<dbReference type="RefSeq" id="WP_144757120.1">
    <property type="nucleotide sequence ID" value="NZ_VMNW02000010.1"/>
</dbReference>
<dbReference type="PANTHER" id="PTHR43664:SF1">
    <property type="entry name" value="BETA-METHYLMALYL-COA DEHYDRATASE"/>
    <property type="match status" value="1"/>
</dbReference>
<dbReference type="Pfam" id="PF01575">
    <property type="entry name" value="MaoC_dehydratas"/>
    <property type="match status" value="1"/>
</dbReference>
<dbReference type="InterPro" id="IPR002539">
    <property type="entry name" value="MaoC-like_dom"/>
</dbReference>
<dbReference type="InterPro" id="IPR052342">
    <property type="entry name" value="MCH/BMMD"/>
</dbReference>
<sequence>MEKPQYYFEDFEVGDKFITPARTVTDYEIGQFAGLSGDFNPIHTDDTFAQESAFKQRIGHGLLTLSVTTGLANRLGIFEACTIALLGIEDWRFLGPVFSGDTVHAEVLIKEKRLTSDGRRGVLTREYTIVNQRGEAVQRGVLPLLAKCRPAA</sequence>
<feature type="domain" description="MaoC-like" evidence="2">
    <location>
        <begin position="13"/>
        <end position="121"/>
    </location>
</feature>
<gene>
    <name evidence="3" type="ORF">FPZ12_009975</name>
</gene>
<evidence type="ECO:0000313" key="3">
    <source>
        <dbReference type="EMBL" id="KAA9163311.1"/>
    </source>
</evidence>
<accession>A0A5N0VEQ1</accession>
<dbReference type="InterPro" id="IPR029069">
    <property type="entry name" value="HotDog_dom_sf"/>
</dbReference>
<reference evidence="3" key="1">
    <citation type="submission" date="2019-09" db="EMBL/GenBank/DDBJ databases">
        <authorList>
            <person name="Teo W.F.A."/>
            <person name="Duangmal K."/>
        </authorList>
    </citation>
    <scope>NUCLEOTIDE SEQUENCE [LARGE SCALE GENOMIC DNA]</scope>
    <source>
        <strain evidence="3">K81G1</strain>
    </source>
</reference>
<comment type="similarity">
    <text evidence="1">Belongs to the enoyl-CoA hydratase/isomerase family.</text>
</comment>